<dbReference type="VEuPathDB" id="FungiDB:BO72DRAFT_98280"/>
<sequence>MRRMAISYLLGKSDWCRTAVILVSTVVFMNDAYVDNGDNRTTTQVRSAIQAPRIPTQKQKTRDPHRGESVPRAAGAVDSAFR</sequence>
<keyword evidence="3" id="KW-1185">Reference proteome</keyword>
<name>A0A8G1VYM4_9EURO</name>
<evidence type="ECO:0000256" key="1">
    <source>
        <dbReference type="SAM" id="MobiDB-lite"/>
    </source>
</evidence>
<feature type="compositionally biased region" description="Basic and acidic residues" evidence="1">
    <location>
        <begin position="60"/>
        <end position="69"/>
    </location>
</feature>
<proteinExistence type="predicted"/>
<reference evidence="2 3" key="1">
    <citation type="submission" date="2018-02" db="EMBL/GenBank/DDBJ databases">
        <title>The genomes of Aspergillus section Nigri reveals drivers in fungal speciation.</title>
        <authorList>
            <consortium name="DOE Joint Genome Institute"/>
            <person name="Vesth T.C."/>
            <person name="Nybo J."/>
            <person name="Theobald S."/>
            <person name="Brandl J."/>
            <person name="Frisvad J.C."/>
            <person name="Nielsen K.F."/>
            <person name="Lyhne E.K."/>
            <person name="Kogle M.E."/>
            <person name="Kuo A."/>
            <person name="Riley R."/>
            <person name="Clum A."/>
            <person name="Nolan M."/>
            <person name="Lipzen A."/>
            <person name="Salamov A."/>
            <person name="Henrissat B."/>
            <person name="Wiebenga A."/>
            <person name="De vries R.P."/>
            <person name="Grigoriev I.V."/>
            <person name="Mortensen U.H."/>
            <person name="Andersen M.R."/>
            <person name="Baker S.E."/>
        </authorList>
    </citation>
    <scope>NUCLEOTIDE SEQUENCE [LARGE SCALE GENOMIC DNA]</scope>
    <source>
        <strain evidence="2 3">CBS 313.89</strain>
    </source>
</reference>
<dbReference type="AlphaFoldDB" id="A0A8G1VYM4"/>
<dbReference type="GeneID" id="63868193"/>
<evidence type="ECO:0000313" key="3">
    <source>
        <dbReference type="Proteomes" id="UP000249789"/>
    </source>
</evidence>
<dbReference type="EMBL" id="KZ824640">
    <property type="protein sequence ID" value="RAK77880.1"/>
    <property type="molecule type" value="Genomic_DNA"/>
</dbReference>
<dbReference type="Proteomes" id="UP000249789">
    <property type="component" value="Unassembled WGS sequence"/>
</dbReference>
<gene>
    <name evidence="2" type="ORF">BO72DRAFT_98280</name>
</gene>
<organism evidence="2 3">
    <name type="scientific">Aspergillus fijiensis CBS 313.89</name>
    <dbReference type="NCBI Taxonomy" id="1448319"/>
    <lineage>
        <taxon>Eukaryota</taxon>
        <taxon>Fungi</taxon>
        <taxon>Dikarya</taxon>
        <taxon>Ascomycota</taxon>
        <taxon>Pezizomycotina</taxon>
        <taxon>Eurotiomycetes</taxon>
        <taxon>Eurotiomycetidae</taxon>
        <taxon>Eurotiales</taxon>
        <taxon>Aspergillaceae</taxon>
        <taxon>Aspergillus</taxon>
    </lineage>
</organism>
<feature type="region of interest" description="Disordered" evidence="1">
    <location>
        <begin position="51"/>
        <end position="82"/>
    </location>
</feature>
<evidence type="ECO:0000313" key="2">
    <source>
        <dbReference type="EMBL" id="RAK77880.1"/>
    </source>
</evidence>
<accession>A0A8G1VYM4</accession>
<dbReference type="RefSeq" id="XP_040801890.1">
    <property type="nucleotide sequence ID" value="XM_040950858.1"/>
</dbReference>
<protein>
    <submittedName>
        <fullName evidence="2">Uncharacterized protein</fullName>
    </submittedName>
</protein>